<keyword evidence="1" id="KW-0285">Flavoprotein</keyword>
<evidence type="ECO:0000256" key="3">
    <source>
        <dbReference type="ARBA" id="ARBA00023002"/>
    </source>
</evidence>
<dbReference type="InterPro" id="IPR051814">
    <property type="entry name" value="NAD(P)H-dep_FMN_reductase"/>
</dbReference>
<keyword evidence="2" id="KW-0288">FMN</keyword>
<evidence type="ECO:0000313" key="5">
    <source>
        <dbReference type="EMBL" id="GAA3710645.1"/>
    </source>
</evidence>
<evidence type="ECO:0000259" key="4">
    <source>
        <dbReference type="Pfam" id="PF03358"/>
    </source>
</evidence>
<sequence>MTRIVVLAAGLRQPSSTRLLADRLSTATTAALAQRGQAVEVETVELREYARELTNHLLTGFAAGRLAELIERVAEADALIVVSPIFSGSYSGLFKTFFDVLEPGLLVGKPVLIGATGGTARHSLALEYALRPLFSYLRTVVVPTAVYAAPEDWGSDAQLSDRVARAAGELADLIRPRTSRSSSVEPAAEEIDDELVPFERLLAGYRREGP</sequence>
<dbReference type="RefSeq" id="WP_344813346.1">
    <property type="nucleotide sequence ID" value="NZ_BAAAYX010000013.1"/>
</dbReference>
<dbReference type="SUPFAM" id="SSF52218">
    <property type="entry name" value="Flavoproteins"/>
    <property type="match status" value="1"/>
</dbReference>
<comment type="caution">
    <text evidence="5">The sequence shown here is derived from an EMBL/GenBank/DDBJ whole genome shotgun (WGS) entry which is preliminary data.</text>
</comment>
<dbReference type="Pfam" id="PF03358">
    <property type="entry name" value="FMN_red"/>
    <property type="match status" value="1"/>
</dbReference>
<feature type="domain" description="NADPH-dependent FMN reductase-like" evidence="4">
    <location>
        <begin position="2"/>
        <end position="153"/>
    </location>
</feature>
<keyword evidence="6" id="KW-1185">Reference proteome</keyword>
<organism evidence="5 6">
    <name type="scientific">Microlunatus aurantiacus</name>
    <dbReference type="NCBI Taxonomy" id="446786"/>
    <lineage>
        <taxon>Bacteria</taxon>
        <taxon>Bacillati</taxon>
        <taxon>Actinomycetota</taxon>
        <taxon>Actinomycetes</taxon>
        <taxon>Propionibacteriales</taxon>
        <taxon>Propionibacteriaceae</taxon>
        <taxon>Microlunatus</taxon>
    </lineage>
</organism>
<dbReference type="InterPro" id="IPR029039">
    <property type="entry name" value="Flavoprotein-like_sf"/>
</dbReference>
<accession>A0ABP7DVQ4</accession>
<name>A0ABP7DVQ4_9ACTN</name>
<reference evidence="6" key="1">
    <citation type="journal article" date="2019" name="Int. J. Syst. Evol. Microbiol.">
        <title>The Global Catalogue of Microorganisms (GCM) 10K type strain sequencing project: providing services to taxonomists for standard genome sequencing and annotation.</title>
        <authorList>
            <consortium name="The Broad Institute Genomics Platform"/>
            <consortium name="The Broad Institute Genome Sequencing Center for Infectious Disease"/>
            <person name="Wu L."/>
            <person name="Ma J."/>
        </authorList>
    </citation>
    <scope>NUCLEOTIDE SEQUENCE [LARGE SCALE GENOMIC DNA]</scope>
    <source>
        <strain evidence="6">JCM 16548</strain>
    </source>
</reference>
<dbReference type="Proteomes" id="UP001500051">
    <property type="component" value="Unassembled WGS sequence"/>
</dbReference>
<dbReference type="Gene3D" id="3.40.50.360">
    <property type="match status" value="1"/>
</dbReference>
<protein>
    <submittedName>
        <fullName evidence="5">NAD(P)H-dependent oxidoreductase</fullName>
    </submittedName>
</protein>
<evidence type="ECO:0000256" key="1">
    <source>
        <dbReference type="ARBA" id="ARBA00022630"/>
    </source>
</evidence>
<dbReference type="InterPro" id="IPR005025">
    <property type="entry name" value="FMN_Rdtase-like_dom"/>
</dbReference>
<dbReference type="NCBIfam" id="TIGR04037">
    <property type="entry name" value="LLM_duo_CE1759"/>
    <property type="match status" value="1"/>
</dbReference>
<dbReference type="EMBL" id="BAAAYX010000013">
    <property type="protein sequence ID" value="GAA3710645.1"/>
    <property type="molecule type" value="Genomic_DNA"/>
</dbReference>
<keyword evidence="3" id="KW-0560">Oxidoreductase</keyword>
<evidence type="ECO:0000313" key="6">
    <source>
        <dbReference type="Proteomes" id="UP001500051"/>
    </source>
</evidence>
<proteinExistence type="predicted"/>
<dbReference type="PANTHER" id="PTHR43408:SF2">
    <property type="entry name" value="FMN REDUCTASE (NADPH)"/>
    <property type="match status" value="1"/>
</dbReference>
<evidence type="ECO:0000256" key="2">
    <source>
        <dbReference type="ARBA" id="ARBA00022643"/>
    </source>
</evidence>
<dbReference type="PANTHER" id="PTHR43408">
    <property type="entry name" value="FMN REDUCTASE (NADPH)"/>
    <property type="match status" value="1"/>
</dbReference>
<gene>
    <name evidence="5" type="ORF">GCM10022204_31440</name>
</gene>
<dbReference type="InterPro" id="IPR023932">
    <property type="entry name" value="CE1759_FMN_reduct"/>
</dbReference>